<dbReference type="OrthoDB" id="9814548at2"/>
<evidence type="ECO:0000256" key="7">
    <source>
        <dbReference type="SAM" id="SignalP"/>
    </source>
</evidence>
<dbReference type="SUPFAM" id="SSF54534">
    <property type="entry name" value="FKBP-like"/>
    <property type="match status" value="1"/>
</dbReference>
<evidence type="ECO:0000313" key="9">
    <source>
        <dbReference type="EMBL" id="TXK59634.1"/>
    </source>
</evidence>
<dbReference type="PANTHER" id="PTHR43811">
    <property type="entry name" value="FKBP-TYPE PEPTIDYL-PROLYL CIS-TRANS ISOMERASE FKPA"/>
    <property type="match status" value="1"/>
</dbReference>
<dbReference type="InterPro" id="IPR046357">
    <property type="entry name" value="PPIase_dom_sf"/>
</dbReference>
<dbReference type="Gene3D" id="1.10.287.460">
    <property type="entry name" value="Peptidyl-prolyl cis-trans isomerase, FKBP-type, N-terminal domain"/>
    <property type="match status" value="1"/>
</dbReference>
<reference evidence="9 10" key="1">
    <citation type="submission" date="2019-08" db="EMBL/GenBank/DDBJ databases">
        <authorList>
            <person name="Karlyshev A.V."/>
        </authorList>
    </citation>
    <scope>NUCLEOTIDE SEQUENCE [LARGE SCALE GENOMIC DNA]</scope>
    <source>
        <strain evidence="9 10">Alg18-2.2</strain>
    </source>
</reference>
<dbReference type="GO" id="GO:0003755">
    <property type="term" value="F:peptidyl-prolyl cis-trans isomerase activity"/>
    <property type="evidence" value="ECO:0007669"/>
    <property type="project" value="UniProtKB-UniRule"/>
</dbReference>
<dbReference type="EMBL" id="VRTS01000012">
    <property type="protein sequence ID" value="TXK59634.1"/>
    <property type="molecule type" value="Genomic_DNA"/>
</dbReference>
<dbReference type="Gene3D" id="3.10.50.40">
    <property type="match status" value="1"/>
</dbReference>
<dbReference type="PROSITE" id="PS50059">
    <property type="entry name" value="FKBP_PPIASE"/>
    <property type="match status" value="1"/>
</dbReference>
<dbReference type="AlphaFoldDB" id="A0A5C8KJR7"/>
<feature type="domain" description="PPIase FKBP-type" evidence="8">
    <location>
        <begin position="145"/>
        <end position="231"/>
    </location>
</feature>
<organism evidence="9 10">
    <name type="scientific">Alkalisalibacterium limincola</name>
    <dbReference type="NCBI Taxonomy" id="2699169"/>
    <lineage>
        <taxon>Bacteria</taxon>
        <taxon>Pseudomonadati</taxon>
        <taxon>Pseudomonadota</taxon>
        <taxon>Gammaproteobacteria</taxon>
        <taxon>Lysobacterales</taxon>
        <taxon>Lysobacteraceae</taxon>
        <taxon>Alkalisalibacterium</taxon>
    </lineage>
</organism>
<name>A0A5C8KJR7_9GAMM</name>
<dbReference type="PANTHER" id="PTHR43811:SF57">
    <property type="entry name" value="FKBP-TYPE PEPTIDYL-PROLYL CIS-TRANS ISOMERASE FKPA-RELATED"/>
    <property type="match status" value="1"/>
</dbReference>
<dbReference type="RefSeq" id="WP_147892539.1">
    <property type="nucleotide sequence ID" value="NZ_VRTS01000012.1"/>
</dbReference>
<dbReference type="Proteomes" id="UP000321248">
    <property type="component" value="Unassembled WGS sequence"/>
</dbReference>
<dbReference type="FunFam" id="3.10.50.40:FF:000006">
    <property type="entry name" value="Peptidyl-prolyl cis-trans isomerase"/>
    <property type="match status" value="1"/>
</dbReference>
<dbReference type="Pfam" id="PF00254">
    <property type="entry name" value="FKBP_C"/>
    <property type="match status" value="1"/>
</dbReference>
<dbReference type="InterPro" id="IPR001179">
    <property type="entry name" value="PPIase_FKBP_dom"/>
</dbReference>
<comment type="catalytic activity">
    <reaction evidence="1 5 6">
        <text>[protein]-peptidylproline (omega=180) = [protein]-peptidylproline (omega=0)</text>
        <dbReference type="Rhea" id="RHEA:16237"/>
        <dbReference type="Rhea" id="RHEA-COMP:10747"/>
        <dbReference type="Rhea" id="RHEA-COMP:10748"/>
        <dbReference type="ChEBI" id="CHEBI:83833"/>
        <dbReference type="ChEBI" id="CHEBI:83834"/>
        <dbReference type="EC" id="5.2.1.8"/>
    </reaction>
</comment>
<evidence type="ECO:0000256" key="2">
    <source>
        <dbReference type="ARBA" id="ARBA00006577"/>
    </source>
</evidence>
<proteinExistence type="inferred from homology"/>
<evidence type="ECO:0000256" key="5">
    <source>
        <dbReference type="PROSITE-ProRule" id="PRU00277"/>
    </source>
</evidence>
<evidence type="ECO:0000256" key="4">
    <source>
        <dbReference type="ARBA" id="ARBA00023235"/>
    </source>
</evidence>
<dbReference type="InterPro" id="IPR036944">
    <property type="entry name" value="PPIase_FKBP_N_sf"/>
</dbReference>
<gene>
    <name evidence="9" type="ORF">FU658_13385</name>
</gene>
<dbReference type="InterPro" id="IPR000774">
    <property type="entry name" value="PPIase_FKBP_N"/>
</dbReference>
<accession>A0A5C8KJR7</accession>
<keyword evidence="4 5" id="KW-0413">Isomerase</keyword>
<evidence type="ECO:0000256" key="6">
    <source>
        <dbReference type="RuleBase" id="RU003915"/>
    </source>
</evidence>
<evidence type="ECO:0000256" key="3">
    <source>
        <dbReference type="ARBA" id="ARBA00023110"/>
    </source>
</evidence>
<dbReference type="EC" id="5.2.1.8" evidence="6"/>
<evidence type="ECO:0000256" key="1">
    <source>
        <dbReference type="ARBA" id="ARBA00000971"/>
    </source>
</evidence>
<dbReference type="GO" id="GO:0006457">
    <property type="term" value="P:protein folding"/>
    <property type="evidence" value="ECO:0007669"/>
    <property type="project" value="InterPro"/>
</dbReference>
<protein>
    <recommendedName>
        <fullName evidence="6">Peptidyl-prolyl cis-trans isomerase</fullName>
        <ecNumber evidence="6">5.2.1.8</ecNumber>
    </recommendedName>
</protein>
<keyword evidence="3 5" id="KW-0697">Rotamase</keyword>
<feature type="chain" id="PRO_5022871670" description="Peptidyl-prolyl cis-trans isomerase" evidence="7">
    <location>
        <begin position="23"/>
        <end position="232"/>
    </location>
</feature>
<keyword evidence="7" id="KW-0732">Signal</keyword>
<evidence type="ECO:0000313" key="10">
    <source>
        <dbReference type="Proteomes" id="UP000321248"/>
    </source>
</evidence>
<sequence>MKLSPRYTATALAVSATLIAGAAFGQQLTTEKDRVSYTVGMDMAQMIEPIKDELEVDVVIRAIRDSLGSGNTALTAEQADEVRQAFAQRMQAQQQQRNQRLAAENKAAGDAFLAQNRGKSGVQVTDSGLQYQVVRQGSGTRPTANSTVRVNYEGRLLDGTVFDSSYERGEPAQFPLRNVIPGWTEGLQLMQPGAEYTFWIPAELAYGERPNPGPIPPNATLVFKVELLDVVE</sequence>
<dbReference type="Pfam" id="PF01346">
    <property type="entry name" value="FKBP_N"/>
    <property type="match status" value="1"/>
</dbReference>
<feature type="signal peptide" evidence="7">
    <location>
        <begin position="1"/>
        <end position="22"/>
    </location>
</feature>
<comment type="similarity">
    <text evidence="2 6">Belongs to the FKBP-type PPIase family.</text>
</comment>
<comment type="caution">
    <text evidence="9">The sequence shown here is derived from an EMBL/GenBank/DDBJ whole genome shotgun (WGS) entry which is preliminary data.</text>
</comment>
<evidence type="ECO:0000259" key="8">
    <source>
        <dbReference type="PROSITE" id="PS50059"/>
    </source>
</evidence>
<keyword evidence="10" id="KW-1185">Reference proteome</keyword>